<reference evidence="11 12" key="1">
    <citation type="submission" date="2024-09" db="EMBL/GenBank/DDBJ databases">
        <authorList>
            <person name="Sun Q."/>
            <person name="Mori K."/>
        </authorList>
    </citation>
    <scope>NUCLEOTIDE SEQUENCE [LARGE SCALE GENOMIC DNA]</scope>
    <source>
        <strain evidence="11 12">CCM 7468</strain>
    </source>
</reference>
<dbReference type="EMBL" id="JBHLVZ010000005">
    <property type="protein sequence ID" value="MFC0385500.1"/>
    <property type="molecule type" value="Genomic_DNA"/>
</dbReference>
<feature type="transmembrane region" description="Helical" evidence="10">
    <location>
        <begin position="399"/>
        <end position="422"/>
    </location>
</feature>
<feature type="transmembrane region" description="Helical" evidence="10">
    <location>
        <begin position="364"/>
        <end position="387"/>
    </location>
</feature>
<dbReference type="CDD" id="cd13131">
    <property type="entry name" value="MATE_NorM_like"/>
    <property type="match status" value="1"/>
</dbReference>
<feature type="transmembrane region" description="Helical" evidence="10">
    <location>
        <begin position="320"/>
        <end position="344"/>
    </location>
</feature>
<keyword evidence="6 10" id="KW-1133">Transmembrane helix</keyword>
<protein>
    <recommendedName>
        <fullName evidence="9">Multidrug-efflux transporter</fullName>
    </recommendedName>
</protein>
<feature type="transmembrane region" description="Helical" evidence="10">
    <location>
        <begin position="201"/>
        <end position="221"/>
    </location>
</feature>
<evidence type="ECO:0000256" key="9">
    <source>
        <dbReference type="ARBA" id="ARBA00031636"/>
    </source>
</evidence>
<feature type="transmembrane region" description="Helical" evidence="10">
    <location>
        <begin position="428"/>
        <end position="447"/>
    </location>
</feature>
<keyword evidence="7" id="KW-0406">Ion transport</keyword>
<dbReference type="InterPro" id="IPR002528">
    <property type="entry name" value="MATE_fam"/>
</dbReference>
<dbReference type="Pfam" id="PF01554">
    <property type="entry name" value="MatE"/>
    <property type="match status" value="2"/>
</dbReference>
<dbReference type="InterPro" id="IPR048279">
    <property type="entry name" value="MdtK-like"/>
</dbReference>
<dbReference type="NCBIfam" id="TIGR00797">
    <property type="entry name" value="matE"/>
    <property type="match status" value="1"/>
</dbReference>
<dbReference type="Proteomes" id="UP001589789">
    <property type="component" value="Unassembled WGS sequence"/>
</dbReference>
<dbReference type="PANTHER" id="PTHR43298">
    <property type="entry name" value="MULTIDRUG RESISTANCE PROTEIN NORM-RELATED"/>
    <property type="match status" value="1"/>
</dbReference>
<comment type="subcellular location">
    <subcellularLocation>
        <location evidence="1">Cell inner membrane</location>
        <topology evidence="1">Multi-pass membrane protein</topology>
    </subcellularLocation>
</comment>
<organism evidence="11 12">
    <name type="scientific">Muricoccus vinaceus</name>
    <dbReference type="NCBI Taxonomy" id="424704"/>
    <lineage>
        <taxon>Bacteria</taxon>
        <taxon>Pseudomonadati</taxon>
        <taxon>Pseudomonadota</taxon>
        <taxon>Alphaproteobacteria</taxon>
        <taxon>Acetobacterales</taxon>
        <taxon>Roseomonadaceae</taxon>
        <taxon>Muricoccus</taxon>
    </lineage>
</organism>
<proteinExistence type="predicted"/>
<evidence type="ECO:0000256" key="10">
    <source>
        <dbReference type="SAM" id="Phobius"/>
    </source>
</evidence>
<feature type="transmembrane region" description="Helical" evidence="10">
    <location>
        <begin position="142"/>
        <end position="162"/>
    </location>
</feature>
<keyword evidence="5 10" id="KW-0812">Transmembrane</keyword>
<comment type="caution">
    <text evidence="11">The sequence shown here is derived from an EMBL/GenBank/DDBJ whole genome shotgun (WGS) entry which is preliminary data.</text>
</comment>
<evidence type="ECO:0000256" key="2">
    <source>
        <dbReference type="ARBA" id="ARBA00022448"/>
    </source>
</evidence>
<sequence>MNSRTSEAAEWRREAWATLVLAWPLALTNLSQMALLATDAAFLGHLSTEALAAVTLSGTLFWTMLSPGFGLSFAAAAMLAQERGRRVGHARAMRRTLRAGLWGAVLAAIPGMLLLWQGGAVLRALGQDPALAEEAQRFMRAVLWGIPFFGMFLTLRGLMAALDRPWPPLVIGVLAVPLNAVLGWALIFGHLGLPALGVQGAGIAGAVADTFMFAALVLFVLRDRRLRRYRFFGRLWRLDAARLVKLLRLGLPISAQMLLEIGLFSAVGLVMGAFGARAVAAHAVALQIASTTFAIPLGLGQAATTRVGLAIGAGRPRAAWRAGWAAILLSTAFMAPMAALMLLAPEALVALFLDPANPGGPETAALAATLLFLAGLFQLSDGVQVVGAGALRGLHDTRVPMLIAAGGYWALGFSAALALAFPAGFGPAGIWAGLVIGLLGVAGAMSWRWAGLSRRGGLTPRARLAPIAP</sequence>
<keyword evidence="3" id="KW-0050">Antiport</keyword>
<accession>A0ABV6IPJ0</accession>
<keyword evidence="4" id="KW-1003">Cell membrane</keyword>
<evidence type="ECO:0000313" key="11">
    <source>
        <dbReference type="EMBL" id="MFC0385500.1"/>
    </source>
</evidence>
<dbReference type="PANTHER" id="PTHR43298:SF2">
    <property type="entry name" value="FMN_FAD EXPORTER YEEO-RELATED"/>
    <property type="match status" value="1"/>
</dbReference>
<keyword evidence="12" id="KW-1185">Reference proteome</keyword>
<evidence type="ECO:0000256" key="5">
    <source>
        <dbReference type="ARBA" id="ARBA00022692"/>
    </source>
</evidence>
<dbReference type="InterPro" id="IPR050222">
    <property type="entry name" value="MATE_MdtK"/>
</dbReference>
<evidence type="ECO:0000256" key="7">
    <source>
        <dbReference type="ARBA" id="ARBA00023065"/>
    </source>
</evidence>
<evidence type="ECO:0000256" key="1">
    <source>
        <dbReference type="ARBA" id="ARBA00004429"/>
    </source>
</evidence>
<evidence type="ECO:0000256" key="3">
    <source>
        <dbReference type="ARBA" id="ARBA00022449"/>
    </source>
</evidence>
<evidence type="ECO:0000313" key="12">
    <source>
        <dbReference type="Proteomes" id="UP001589789"/>
    </source>
</evidence>
<feature type="transmembrane region" description="Helical" evidence="10">
    <location>
        <begin position="246"/>
        <end position="274"/>
    </location>
</feature>
<keyword evidence="8 10" id="KW-0472">Membrane</keyword>
<evidence type="ECO:0000256" key="8">
    <source>
        <dbReference type="ARBA" id="ARBA00023136"/>
    </source>
</evidence>
<evidence type="ECO:0000256" key="4">
    <source>
        <dbReference type="ARBA" id="ARBA00022475"/>
    </source>
</evidence>
<gene>
    <name evidence="11" type="ORF">ACFFIC_08000</name>
</gene>
<evidence type="ECO:0000256" key="6">
    <source>
        <dbReference type="ARBA" id="ARBA00022989"/>
    </source>
</evidence>
<feature type="transmembrane region" description="Helical" evidence="10">
    <location>
        <begin position="169"/>
        <end position="189"/>
    </location>
</feature>
<feature type="transmembrane region" description="Helical" evidence="10">
    <location>
        <begin position="101"/>
        <end position="122"/>
    </location>
</feature>
<dbReference type="RefSeq" id="WP_377049645.1">
    <property type="nucleotide sequence ID" value="NZ_JBHLVZ010000005.1"/>
</dbReference>
<name>A0ABV6IPJ0_9PROT</name>
<feature type="transmembrane region" description="Helical" evidence="10">
    <location>
        <begin position="280"/>
        <end position="299"/>
    </location>
</feature>
<keyword evidence="2" id="KW-0813">Transport</keyword>
<dbReference type="PIRSF" id="PIRSF006603">
    <property type="entry name" value="DinF"/>
    <property type="match status" value="1"/>
</dbReference>
<feature type="transmembrane region" description="Helical" evidence="10">
    <location>
        <begin position="60"/>
        <end position="80"/>
    </location>
</feature>